<keyword evidence="4" id="KW-1185">Reference proteome</keyword>
<dbReference type="InterPro" id="IPR003356">
    <property type="entry name" value="DNA_methylase_A-5"/>
</dbReference>
<dbReference type="EMBL" id="CP034726">
    <property type="protein sequence ID" value="QBP18718.1"/>
    <property type="molecule type" value="Genomic_DNA"/>
</dbReference>
<keyword evidence="3" id="KW-0489">Methyltransferase</keyword>
<feature type="domain" description="DNA methylase adenine-specific" evidence="1">
    <location>
        <begin position="89"/>
        <end position="283"/>
    </location>
</feature>
<dbReference type="GO" id="GO:0008170">
    <property type="term" value="F:N-methyltransferase activity"/>
    <property type="evidence" value="ECO:0007669"/>
    <property type="project" value="InterPro"/>
</dbReference>
<gene>
    <name evidence="3" type="ORF">ELX58_06305</name>
</gene>
<protein>
    <submittedName>
        <fullName evidence="3">Class I SAM-dependent methyltransferase</fullName>
    </submittedName>
</protein>
<dbReference type="Proteomes" id="UP000294321">
    <property type="component" value="Chromosome"/>
</dbReference>
<feature type="domain" description="YtxK-like N-terminal helical" evidence="2">
    <location>
        <begin position="2"/>
        <end position="65"/>
    </location>
</feature>
<dbReference type="OrthoDB" id="9788159at2"/>
<evidence type="ECO:0000259" key="2">
    <source>
        <dbReference type="Pfam" id="PF21106"/>
    </source>
</evidence>
<keyword evidence="3" id="KW-0808">Transferase</keyword>
<organism evidence="3 4">
    <name type="scientific">Acetilactobacillus jinshanensis</name>
    <dbReference type="NCBI Taxonomy" id="1720083"/>
    <lineage>
        <taxon>Bacteria</taxon>
        <taxon>Bacillati</taxon>
        <taxon>Bacillota</taxon>
        <taxon>Bacilli</taxon>
        <taxon>Lactobacillales</taxon>
        <taxon>Lactobacillaceae</taxon>
        <taxon>Acetilactobacillus</taxon>
    </lineage>
</organism>
<dbReference type="InterPro" id="IPR048375">
    <property type="entry name" value="YtxK-like_N"/>
</dbReference>
<dbReference type="InterPro" id="IPR016843">
    <property type="entry name" value="S-AdoMet-dep_Ade-MeTrfase_prd"/>
</dbReference>
<dbReference type="InterPro" id="IPR029063">
    <property type="entry name" value="SAM-dependent_MTases_sf"/>
</dbReference>
<dbReference type="Pfam" id="PF21106">
    <property type="entry name" value="YtxK_like"/>
    <property type="match status" value="1"/>
</dbReference>
<name>A0A4P6ZLY5_9LACO</name>
<dbReference type="CDD" id="cd02440">
    <property type="entry name" value="AdoMet_MTases"/>
    <property type="match status" value="1"/>
</dbReference>
<evidence type="ECO:0000313" key="3">
    <source>
        <dbReference type="EMBL" id="QBP18718.1"/>
    </source>
</evidence>
<dbReference type="PANTHER" id="PTHR41313">
    <property type="entry name" value="ADENINE-SPECIFIC METHYLTRANSFERASE"/>
    <property type="match status" value="1"/>
</dbReference>
<accession>A0A4P6ZLY5</accession>
<dbReference type="GO" id="GO:0003677">
    <property type="term" value="F:DNA binding"/>
    <property type="evidence" value="ECO:0007669"/>
    <property type="project" value="InterPro"/>
</dbReference>
<dbReference type="SUPFAM" id="SSF53335">
    <property type="entry name" value="S-adenosyl-L-methionine-dependent methyltransferases"/>
    <property type="match status" value="1"/>
</dbReference>
<dbReference type="RefSeq" id="WP_133442276.1">
    <property type="nucleotide sequence ID" value="NZ_CP034726.1"/>
</dbReference>
<dbReference type="PANTHER" id="PTHR41313:SF1">
    <property type="entry name" value="DNA METHYLASE ADENINE-SPECIFIC DOMAIN-CONTAINING PROTEIN"/>
    <property type="match status" value="1"/>
</dbReference>
<dbReference type="PIRSF" id="PIRSF026567">
    <property type="entry name" value="Adenine_mtase_bact_prd"/>
    <property type="match status" value="1"/>
</dbReference>
<dbReference type="AlphaFoldDB" id="A0A4P6ZLY5"/>
<dbReference type="KEGG" id="lji:ELX58_06305"/>
<dbReference type="Gene3D" id="3.40.50.150">
    <property type="entry name" value="Vaccinia Virus protein VP39"/>
    <property type="match status" value="1"/>
</dbReference>
<dbReference type="Pfam" id="PF02384">
    <property type="entry name" value="N6_Mtase"/>
    <property type="match status" value="1"/>
</dbReference>
<sequence>MNLSYLDGFVQTGRNILNNDQVEVKNGRPNAEDVKKLTALYKSLNYRQLPAEVIRRGIQLTMIKAIREDKIQANHQVTPDVIAFIMGYIMIRIVEKHQHLNLLDLTVGTGNLLFAVMHQLKQSIHCKISATGIDVDDTLLAISRVSAQMQGLNVNLIHQDSVMDFGPKDNDLAISDLPIGYYPLDNNTSKYQTRATNGHSYAHHLLIEQAMNHVKPGGFGEFLVPSTLFDTPQAKSLLKWMETDVYLQGMLNLPPELFANKQAQKAILLLQRRGGNAKQAKRVMIGEFPSFKKPGEFQKFIAEIVEWEEHDLLNN</sequence>
<proteinExistence type="predicted"/>
<dbReference type="Gene3D" id="1.10.150.470">
    <property type="match status" value="1"/>
</dbReference>
<evidence type="ECO:0000313" key="4">
    <source>
        <dbReference type="Proteomes" id="UP000294321"/>
    </source>
</evidence>
<dbReference type="GO" id="GO:0032259">
    <property type="term" value="P:methylation"/>
    <property type="evidence" value="ECO:0007669"/>
    <property type="project" value="UniProtKB-KW"/>
</dbReference>
<dbReference type="InterPro" id="IPR052933">
    <property type="entry name" value="DNA_Protect_Modify"/>
</dbReference>
<reference evidence="4" key="1">
    <citation type="submission" date="2018-12" db="EMBL/GenBank/DDBJ databases">
        <title>A new species of lactobacillus.</title>
        <authorList>
            <person name="Jian Y."/>
            <person name="Xin L."/>
            <person name="Hong Z.J."/>
            <person name="Ming L.Z."/>
            <person name="Hong X.Z."/>
        </authorList>
    </citation>
    <scope>NUCLEOTIDE SEQUENCE [LARGE SCALE GENOMIC DNA]</scope>
    <source>
        <strain evidence="4">HSLZ-75</strain>
    </source>
</reference>
<evidence type="ECO:0000259" key="1">
    <source>
        <dbReference type="Pfam" id="PF02384"/>
    </source>
</evidence>